<reference evidence="1" key="1">
    <citation type="submission" date="2022-08" db="EMBL/GenBank/DDBJ databases">
        <title>Novel sulphate-reducing endosymbionts in the free-living metamonad Anaeramoeba.</title>
        <authorList>
            <person name="Jerlstrom-Hultqvist J."/>
            <person name="Cepicka I."/>
            <person name="Gallot-Lavallee L."/>
            <person name="Salas-Leiva D."/>
            <person name="Curtis B.A."/>
            <person name="Zahonova K."/>
            <person name="Pipaliya S."/>
            <person name="Dacks J."/>
            <person name="Roger A.J."/>
        </authorList>
    </citation>
    <scope>NUCLEOTIDE SEQUENCE</scope>
    <source>
        <strain evidence="1">Busselton2</strain>
    </source>
</reference>
<dbReference type="EMBL" id="JANTQA010000016">
    <property type="protein sequence ID" value="KAJ3447531.1"/>
    <property type="molecule type" value="Genomic_DNA"/>
</dbReference>
<sequence length="127" mass="14836">MSLMSSKCNYTQIINEFKPKKENKPRGSYITLVLRRALTYIRLRNYKECIGTASIASNDLGTAAVGLDHFLRRIVFKSKSKETTQQIRALDLLSSRTNRQINNESTKNVVDEKNKRRVEETLYMRYR</sequence>
<protein>
    <submittedName>
        <fullName evidence="1">Uncharacterized protein</fullName>
    </submittedName>
</protein>
<dbReference type="AlphaFoldDB" id="A0AAV8A2C7"/>
<comment type="caution">
    <text evidence="1">The sequence shown here is derived from an EMBL/GenBank/DDBJ whole genome shotgun (WGS) entry which is preliminary data.</text>
</comment>
<evidence type="ECO:0000313" key="1">
    <source>
        <dbReference type="EMBL" id="KAJ3447531.1"/>
    </source>
</evidence>
<proteinExistence type="predicted"/>
<gene>
    <name evidence="1" type="ORF">M0812_07766</name>
</gene>
<name>A0AAV8A2C7_9EUKA</name>
<evidence type="ECO:0000313" key="2">
    <source>
        <dbReference type="Proteomes" id="UP001146793"/>
    </source>
</evidence>
<organism evidence="1 2">
    <name type="scientific">Anaeramoeba flamelloides</name>
    <dbReference type="NCBI Taxonomy" id="1746091"/>
    <lineage>
        <taxon>Eukaryota</taxon>
        <taxon>Metamonada</taxon>
        <taxon>Anaeramoebidae</taxon>
        <taxon>Anaeramoeba</taxon>
    </lineage>
</organism>
<dbReference type="Proteomes" id="UP001146793">
    <property type="component" value="Unassembled WGS sequence"/>
</dbReference>
<accession>A0AAV8A2C7</accession>